<keyword evidence="11" id="KW-1185">Reference proteome</keyword>
<comment type="similarity">
    <text evidence="1 7">Belongs to the SbcD family.</text>
</comment>
<keyword evidence="6 7" id="KW-0269">Exonuclease</keyword>
<dbReference type="Gene3D" id="3.60.21.10">
    <property type="match status" value="1"/>
</dbReference>
<keyword evidence="7" id="KW-0235">DNA replication</keyword>
<dbReference type="GO" id="GO:0006310">
    <property type="term" value="P:DNA recombination"/>
    <property type="evidence" value="ECO:0007669"/>
    <property type="project" value="UniProtKB-KW"/>
</dbReference>
<gene>
    <name evidence="7" type="primary">sbcD</name>
    <name evidence="10" type="ORF">SAMN04488528_10351</name>
</gene>
<dbReference type="AlphaFoldDB" id="A0A1I1AIW1"/>
<dbReference type="GO" id="GO:0004519">
    <property type="term" value="F:endonuclease activity"/>
    <property type="evidence" value="ECO:0007669"/>
    <property type="project" value="UniProtKB-KW"/>
</dbReference>
<evidence type="ECO:0000256" key="7">
    <source>
        <dbReference type="RuleBase" id="RU363069"/>
    </source>
</evidence>
<feature type="domain" description="Nuclease SbcCD subunit D C-terminal" evidence="9">
    <location>
        <begin position="274"/>
        <end position="364"/>
    </location>
</feature>
<evidence type="ECO:0000256" key="1">
    <source>
        <dbReference type="ARBA" id="ARBA00010555"/>
    </source>
</evidence>
<comment type="subunit">
    <text evidence="2 7">Heterodimer of SbcC and SbcD.</text>
</comment>
<keyword evidence="5 7" id="KW-0378">Hydrolase</keyword>
<dbReference type="GO" id="GO:0006260">
    <property type="term" value="P:DNA replication"/>
    <property type="evidence" value="ECO:0007669"/>
    <property type="project" value="UniProtKB-KW"/>
</dbReference>
<feature type="domain" description="Calcineurin-like phosphoesterase" evidence="8">
    <location>
        <begin position="1"/>
        <end position="195"/>
    </location>
</feature>
<dbReference type="RefSeq" id="WP_090042668.1">
    <property type="nucleotide sequence ID" value="NZ_FOKI01000035.1"/>
</dbReference>
<evidence type="ECO:0000256" key="6">
    <source>
        <dbReference type="ARBA" id="ARBA00022839"/>
    </source>
</evidence>
<dbReference type="NCBIfam" id="TIGR00619">
    <property type="entry name" value="sbcd"/>
    <property type="match status" value="1"/>
</dbReference>
<dbReference type="Pfam" id="PF00149">
    <property type="entry name" value="Metallophos"/>
    <property type="match status" value="1"/>
</dbReference>
<proteinExistence type="inferred from homology"/>
<evidence type="ECO:0000313" key="11">
    <source>
        <dbReference type="Proteomes" id="UP000198619"/>
    </source>
</evidence>
<keyword evidence="7" id="KW-0255">Endonuclease</keyword>
<dbReference type="InterPro" id="IPR004843">
    <property type="entry name" value="Calcineurin-like_PHP"/>
</dbReference>
<evidence type="ECO:0000256" key="2">
    <source>
        <dbReference type="ARBA" id="ARBA00011322"/>
    </source>
</evidence>
<accession>A0A1I1AIW1</accession>
<dbReference type="STRING" id="84698.SAMN04488528_10351"/>
<dbReference type="OrthoDB" id="9773856at2"/>
<dbReference type="PANTHER" id="PTHR30337">
    <property type="entry name" value="COMPONENT OF ATP-DEPENDENT DSDNA EXONUCLEASE"/>
    <property type="match status" value="1"/>
</dbReference>
<evidence type="ECO:0000259" key="8">
    <source>
        <dbReference type="Pfam" id="PF00149"/>
    </source>
</evidence>
<dbReference type="PANTHER" id="PTHR30337:SF0">
    <property type="entry name" value="NUCLEASE SBCCD SUBUNIT D"/>
    <property type="match status" value="1"/>
</dbReference>
<dbReference type="Pfam" id="PF12320">
    <property type="entry name" value="SbcD_C"/>
    <property type="match status" value="1"/>
</dbReference>
<dbReference type="EMBL" id="FOKI01000035">
    <property type="protein sequence ID" value="SFB36448.1"/>
    <property type="molecule type" value="Genomic_DNA"/>
</dbReference>
<dbReference type="InterPro" id="IPR050535">
    <property type="entry name" value="DNA_Repair-Maintenance_Comp"/>
</dbReference>
<name>A0A1I1AIW1_9CLOT</name>
<sequence length="390" mass="44729">MKFIHTSDWHIGKIVNEFHMTKDQEFVLEELFNIIEEEKPNALIIAGDLYDRSVAPVEAVELLNKVFNKILIELKTPIIAIAGNHDSGERLEFGNELVKHSGLYMQGIFKEDVEKIIINDEYGPVNFYMIPYAEPAVIRELYKDETIKTYDDAMRAIIGKLNINNQERNVAIAHGYITYMTDKKEEKGGLITSDSERPLSIGGSELINASYFEKFNYTALGHLHGQQRVGSDKIRYSGSILKYSFSEVKQNKGISIVNINEHGDVNVELKEFSPKRDFRILKGEIESLIDPDVYNLGNKEDYIKVILTDEGEILEPMAKLRAVYPNIMELTRESSLRGKDDISMDNKNYKDKCKLELFSEFYEAITGKSCSEDRLDIMKSIIEEAERREQ</sequence>
<dbReference type="InterPro" id="IPR029052">
    <property type="entry name" value="Metallo-depent_PP-like"/>
</dbReference>
<keyword evidence="4 7" id="KW-0540">Nuclease</keyword>
<dbReference type="InterPro" id="IPR041796">
    <property type="entry name" value="Mre11_N"/>
</dbReference>
<comment type="function">
    <text evidence="7">SbcCD cleaves DNA hairpin structures. These structures can inhibit DNA replication and are intermediates in certain DNA recombination reactions. The complex acts as a 3'-&gt;5' double strand exonuclease that can open hairpins. It also has a 5' single-strand endonuclease activity.</text>
</comment>
<dbReference type="Proteomes" id="UP000198619">
    <property type="component" value="Unassembled WGS sequence"/>
</dbReference>
<dbReference type="InterPro" id="IPR026843">
    <property type="entry name" value="SbcD_C"/>
</dbReference>
<evidence type="ECO:0000313" key="10">
    <source>
        <dbReference type="EMBL" id="SFB36448.1"/>
    </source>
</evidence>
<evidence type="ECO:0000256" key="5">
    <source>
        <dbReference type="ARBA" id="ARBA00022801"/>
    </source>
</evidence>
<dbReference type="CDD" id="cd00840">
    <property type="entry name" value="MPP_Mre11_N"/>
    <property type="match status" value="1"/>
</dbReference>
<dbReference type="GO" id="GO:0008408">
    <property type="term" value="F:3'-5' exonuclease activity"/>
    <property type="evidence" value="ECO:0007669"/>
    <property type="project" value="InterPro"/>
</dbReference>
<reference evidence="10 11" key="1">
    <citation type="submission" date="2016-10" db="EMBL/GenBank/DDBJ databases">
        <authorList>
            <person name="de Groot N.N."/>
        </authorList>
    </citation>
    <scope>NUCLEOTIDE SEQUENCE [LARGE SCALE GENOMIC DNA]</scope>
    <source>
        <strain evidence="10 11">DSM 12271</strain>
    </source>
</reference>
<keyword evidence="7" id="KW-0233">DNA recombination</keyword>
<protein>
    <recommendedName>
        <fullName evidence="3 7">Nuclease SbcCD subunit D</fullName>
    </recommendedName>
</protein>
<evidence type="ECO:0000256" key="3">
    <source>
        <dbReference type="ARBA" id="ARBA00013365"/>
    </source>
</evidence>
<organism evidence="10 11">
    <name type="scientific">Clostridium frigidicarnis</name>
    <dbReference type="NCBI Taxonomy" id="84698"/>
    <lineage>
        <taxon>Bacteria</taxon>
        <taxon>Bacillati</taxon>
        <taxon>Bacillota</taxon>
        <taxon>Clostridia</taxon>
        <taxon>Eubacteriales</taxon>
        <taxon>Clostridiaceae</taxon>
        <taxon>Clostridium</taxon>
    </lineage>
</organism>
<dbReference type="SUPFAM" id="SSF56300">
    <property type="entry name" value="Metallo-dependent phosphatases"/>
    <property type="match status" value="1"/>
</dbReference>
<dbReference type="InterPro" id="IPR004593">
    <property type="entry name" value="SbcD"/>
</dbReference>
<evidence type="ECO:0000256" key="4">
    <source>
        <dbReference type="ARBA" id="ARBA00022722"/>
    </source>
</evidence>
<evidence type="ECO:0000259" key="9">
    <source>
        <dbReference type="Pfam" id="PF12320"/>
    </source>
</evidence>